<accession>A0ABP1R9P2</accession>
<dbReference type="InterPro" id="IPR003877">
    <property type="entry name" value="SPRY_dom"/>
</dbReference>
<proteinExistence type="predicted"/>
<dbReference type="Gene3D" id="2.60.120.920">
    <property type="match status" value="1"/>
</dbReference>
<protein>
    <recommendedName>
        <fullName evidence="3">B30.2/SPRY domain-containing protein</fullName>
    </recommendedName>
</protein>
<dbReference type="Pfam" id="PF00622">
    <property type="entry name" value="SPRY"/>
    <property type="match status" value="1"/>
</dbReference>
<evidence type="ECO:0000256" key="1">
    <source>
        <dbReference type="ARBA" id="ARBA00022786"/>
    </source>
</evidence>
<dbReference type="PANTHER" id="PTHR12245">
    <property type="entry name" value="SPRY DOMAIN CONTAINING SOCS BOX PROTEIN"/>
    <property type="match status" value="1"/>
</dbReference>
<feature type="compositionally biased region" description="Basic and acidic residues" evidence="2">
    <location>
        <begin position="262"/>
        <end position="274"/>
    </location>
</feature>
<name>A0ABP1R9P2_9HEXA</name>
<comment type="caution">
    <text evidence="4">The sequence shown here is derived from an EMBL/GenBank/DDBJ whole genome shotgun (WGS) entry which is preliminary data.</text>
</comment>
<dbReference type="SUPFAM" id="SSF49899">
    <property type="entry name" value="Concanavalin A-like lectins/glucanases"/>
    <property type="match status" value="1"/>
</dbReference>
<dbReference type="CDD" id="cd12876">
    <property type="entry name" value="SPRY_SOCS3"/>
    <property type="match status" value="1"/>
</dbReference>
<reference evidence="4 5" key="1">
    <citation type="submission" date="2024-08" db="EMBL/GenBank/DDBJ databases">
        <authorList>
            <person name="Cucini C."/>
            <person name="Frati F."/>
        </authorList>
    </citation>
    <scope>NUCLEOTIDE SEQUENCE [LARGE SCALE GENOMIC DNA]</scope>
</reference>
<feature type="region of interest" description="Disordered" evidence="2">
    <location>
        <begin position="370"/>
        <end position="453"/>
    </location>
</feature>
<dbReference type="InterPro" id="IPR043136">
    <property type="entry name" value="B30.2/SPRY_sf"/>
</dbReference>
<evidence type="ECO:0000313" key="5">
    <source>
        <dbReference type="Proteomes" id="UP001642540"/>
    </source>
</evidence>
<feature type="region of interest" description="Disordered" evidence="2">
    <location>
        <begin position="262"/>
        <end position="332"/>
    </location>
</feature>
<keyword evidence="5" id="KW-1185">Reference proteome</keyword>
<dbReference type="InterPro" id="IPR013320">
    <property type="entry name" value="ConA-like_dom_sf"/>
</dbReference>
<keyword evidence="1" id="KW-0833">Ubl conjugation pathway</keyword>
<dbReference type="InterPro" id="IPR035754">
    <property type="entry name" value="SPRY_SPSB3"/>
</dbReference>
<evidence type="ECO:0000256" key="2">
    <source>
        <dbReference type="SAM" id="MobiDB-lite"/>
    </source>
</evidence>
<dbReference type="InterPro" id="IPR001870">
    <property type="entry name" value="B30.2/SPRY"/>
</dbReference>
<dbReference type="PANTHER" id="PTHR12245:SF5">
    <property type="entry name" value="SPRY DOMAIN-CONTAINING SOCS BOX PROTEIN 3"/>
    <property type="match status" value="1"/>
</dbReference>
<feature type="compositionally biased region" description="Low complexity" evidence="2">
    <location>
        <begin position="370"/>
        <end position="384"/>
    </location>
</feature>
<dbReference type="EMBL" id="CAXLJM020000068">
    <property type="protein sequence ID" value="CAL8123755.1"/>
    <property type="molecule type" value="Genomic_DNA"/>
</dbReference>
<organism evidence="4 5">
    <name type="scientific">Orchesella dallaii</name>
    <dbReference type="NCBI Taxonomy" id="48710"/>
    <lineage>
        <taxon>Eukaryota</taxon>
        <taxon>Metazoa</taxon>
        <taxon>Ecdysozoa</taxon>
        <taxon>Arthropoda</taxon>
        <taxon>Hexapoda</taxon>
        <taxon>Collembola</taxon>
        <taxon>Entomobryomorpha</taxon>
        <taxon>Entomobryoidea</taxon>
        <taxon>Orchesellidae</taxon>
        <taxon>Orchesellinae</taxon>
        <taxon>Orchesella</taxon>
    </lineage>
</organism>
<evidence type="ECO:0000313" key="4">
    <source>
        <dbReference type="EMBL" id="CAL8123755.1"/>
    </source>
</evidence>
<dbReference type="SMART" id="SM00449">
    <property type="entry name" value="SPRY"/>
    <property type="match status" value="1"/>
</dbReference>
<dbReference type="InterPro" id="IPR050672">
    <property type="entry name" value="FBXO45-Fsn/SPSB_families"/>
</dbReference>
<sequence>MPSQPLRKLAGCECRPLIRGKVCEDCQRRVCFEWHWEKDGTGSTVVFHNSERDVIFNPGFSVGTVAVRGTQPFKPGCHHYWEIEMSTEVYGTDMMIGVGTDKTDLNKFTHNFVSLIGNDENSWGLSYLGQKKHAGQSHQYAKQFGQNSVIGVHLDLWAGTLEYYVDRKPLGVAFEGLQDKGALYPIISSTAARSGMNLIFCRSYSSSLQLQAMLSLSRTLYSQKDNASLFEVLPLPPGLKLWMKNHYWWIVSCPDRDRKREEELNNRSKRENRNKLPGNESSTNKTSDGEDKEEENDDSGNEVSDDGGVFDLSGGAGEEVLPNEHDRCTHSDNGESAKCFRLLAAASSRAHFLGRVSPIFVGLPEGGFSISSSSSRPVTRSRSVPPQPSTSGLGGSSSRIVREPVAPPSSSDDEDAPPSSRREAKRLRLRESIDVEVEENLEPQAENEKDKTA</sequence>
<dbReference type="Proteomes" id="UP001642540">
    <property type="component" value="Unassembled WGS sequence"/>
</dbReference>
<gene>
    <name evidence="4" type="ORF">ODALV1_LOCUS20302</name>
</gene>
<dbReference type="PROSITE" id="PS50188">
    <property type="entry name" value="B302_SPRY"/>
    <property type="match status" value="1"/>
</dbReference>
<feature type="compositionally biased region" description="Basic and acidic residues" evidence="2">
    <location>
        <begin position="322"/>
        <end position="332"/>
    </location>
</feature>
<feature type="domain" description="B30.2/SPRY" evidence="3">
    <location>
        <begin position="13"/>
        <end position="205"/>
    </location>
</feature>
<feature type="compositionally biased region" description="Acidic residues" evidence="2">
    <location>
        <begin position="290"/>
        <end position="305"/>
    </location>
</feature>
<evidence type="ECO:0000259" key="3">
    <source>
        <dbReference type="PROSITE" id="PS50188"/>
    </source>
</evidence>